<evidence type="ECO:0008006" key="3">
    <source>
        <dbReference type="Google" id="ProtNLM"/>
    </source>
</evidence>
<proteinExistence type="predicted"/>
<comment type="caution">
    <text evidence="1">The sequence shown here is derived from an EMBL/GenBank/DDBJ whole genome shotgun (WGS) entry which is preliminary data.</text>
</comment>
<dbReference type="EMBL" id="NIRR01000001">
    <property type="protein sequence ID" value="OWP65018.1"/>
    <property type="molecule type" value="Genomic_DNA"/>
</dbReference>
<protein>
    <recommendedName>
        <fullName evidence="3">DUF2141 domain-containing protein</fullName>
    </recommendedName>
</protein>
<reference evidence="1 2" key="1">
    <citation type="submission" date="2017-06" db="EMBL/GenBank/DDBJ databases">
        <title>Hymenobacter amundsenii sp. nov. isolated from regoliths in Antarctica.</title>
        <authorList>
            <person name="Sedlacek I."/>
            <person name="Kralova S."/>
            <person name="Pantucek R."/>
            <person name="Svec P."/>
            <person name="Holochova P."/>
            <person name="Stankova E."/>
            <person name="Vrbovska V."/>
            <person name="Busse H.-J."/>
        </authorList>
    </citation>
    <scope>NUCLEOTIDE SEQUENCE [LARGE SCALE GENOMIC DNA]</scope>
    <source>
        <strain evidence="1 2">CCM 8682</strain>
    </source>
</reference>
<evidence type="ECO:0000313" key="2">
    <source>
        <dbReference type="Proteomes" id="UP000197277"/>
    </source>
</evidence>
<dbReference type="AlphaFoldDB" id="A0A246FQK8"/>
<dbReference type="Pfam" id="PF09912">
    <property type="entry name" value="DUF2141"/>
    <property type="match status" value="1"/>
</dbReference>
<name>A0A246FQK8_9BACT</name>
<keyword evidence="2" id="KW-1185">Reference proteome</keyword>
<gene>
    <name evidence="1" type="ORF">CDA63_01275</name>
</gene>
<accession>A0A246FQK8</accession>
<dbReference type="OrthoDB" id="9788332at2"/>
<dbReference type="InterPro" id="IPR018673">
    <property type="entry name" value="DUF2141"/>
</dbReference>
<sequence>MAGAGGLNLEAARAGKPAAPNVFAVLAVSGPLVHSSAILLPMRLLASSFCLTTICGTLLAPLPLPAAGNGSSVTVVVSDLASRSSAVKLYFYNVRETFLIKGGYTFMRVVKPAGQRQVSLPVQLPPGEWAVAITQDLNNNDKVDKNMLGIPTEPFAFSNNVRPRFSPPAFDDCKFTVSGPGKVVNIALLAK</sequence>
<organism evidence="1 2">
    <name type="scientific">Hymenobacter amundsenii</name>
    <dbReference type="NCBI Taxonomy" id="2006685"/>
    <lineage>
        <taxon>Bacteria</taxon>
        <taxon>Pseudomonadati</taxon>
        <taxon>Bacteroidota</taxon>
        <taxon>Cytophagia</taxon>
        <taxon>Cytophagales</taxon>
        <taxon>Hymenobacteraceae</taxon>
        <taxon>Hymenobacter</taxon>
    </lineage>
</organism>
<evidence type="ECO:0000313" key="1">
    <source>
        <dbReference type="EMBL" id="OWP65018.1"/>
    </source>
</evidence>
<dbReference type="Proteomes" id="UP000197277">
    <property type="component" value="Unassembled WGS sequence"/>
</dbReference>